<dbReference type="Proteomes" id="UP001054945">
    <property type="component" value="Unassembled WGS sequence"/>
</dbReference>
<dbReference type="EMBL" id="BPLR01008607">
    <property type="protein sequence ID" value="GIY25964.1"/>
    <property type="molecule type" value="Genomic_DNA"/>
</dbReference>
<protein>
    <submittedName>
        <fullName evidence="1">Uncharacterized protein</fullName>
    </submittedName>
</protein>
<dbReference type="AlphaFoldDB" id="A0AAV4RXY5"/>
<reference evidence="1 2" key="1">
    <citation type="submission" date="2021-06" db="EMBL/GenBank/DDBJ databases">
        <title>Caerostris extrusa draft genome.</title>
        <authorList>
            <person name="Kono N."/>
            <person name="Arakawa K."/>
        </authorList>
    </citation>
    <scope>NUCLEOTIDE SEQUENCE [LARGE SCALE GENOMIC DNA]</scope>
</reference>
<accession>A0AAV4RXY5</accession>
<keyword evidence="2" id="KW-1185">Reference proteome</keyword>
<proteinExistence type="predicted"/>
<organism evidence="1 2">
    <name type="scientific">Caerostris extrusa</name>
    <name type="common">Bark spider</name>
    <name type="synonym">Caerostris bankana</name>
    <dbReference type="NCBI Taxonomy" id="172846"/>
    <lineage>
        <taxon>Eukaryota</taxon>
        <taxon>Metazoa</taxon>
        <taxon>Ecdysozoa</taxon>
        <taxon>Arthropoda</taxon>
        <taxon>Chelicerata</taxon>
        <taxon>Arachnida</taxon>
        <taxon>Araneae</taxon>
        <taxon>Araneomorphae</taxon>
        <taxon>Entelegynae</taxon>
        <taxon>Araneoidea</taxon>
        <taxon>Araneidae</taxon>
        <taxon>Caerostris</taxon>
    </lineage>
</organism>
<evidence type="ECO:0000313" key="1">
    <source>
        <dbReference type="EMBL" id="GIY25964.1"/>
    </source>
</evidence>
<comment type="caution">
    <text evidence="1">The sequence shown here is derived from an EMBL/GenBank/DDBJ whole genome shotgun (WGS) entry which is preliminary data.</text>
</comment>
<evidence type="ECO:0000313" key="2">
    <source>
        <dbReference type="Proteomes" id="UP001054945"/>
    </source>
</evidence>
<gene>
    <name evidence="1" type="ORF">CEXT_419071</name>
</gene>
<sequence length="66" mass="7813">MKQRETRRICNGDLQNKFQGSRDLHKFAHFEFETLFPFHEVVHSTEFFNQSGKQEGIVLCVEKAQL</sequence>
<name>A0AAV4RXY5_CAEEX</name>